<evidence type="ECO:0000313" key="3">
    <source>
        <dbReference type="EMBL" id="KAF9536393.1"/>
    </source>
</evidence>
<reference evidence="3" key="1">
    <citation type="journal article" date="2020" name="Fungal Divers.">
        <title>Resolving the Mortierellaceae phylogeny through synthesis of multi-gene phylogenetics and phylogenomics.</title>
        <authorList>
            <person name="Vandepol N."/>
            <person name="Liber J."/>
            <person name="Desiro A."/>
            <person name="Na H."/>
            <person name="Kennedy M."/>
            <person name="Barry K."/>
            <person name="Grigoriev I.V."/>
            <person name="Miller A.N."/>
            <person name="O'Donnell K."/>
            <person name="Stajich J.E."/>
            <person name="Bonito G."/>
        </authorList>
    </citation>
    <scope>NUCLEOTIDE SEQUENCE</scope>
    <source>
        <strain evidence="3">NRRL 2591</strain>
    </source>
</reference>
<name>A0A9P6JX76_9FUNG</name>
<keyword evidence="4" id="KW-1185">Reference proteome</keyword>
<feature type="region of interest" description="Disordered" evidence="2">
    <location>
        <begin position="209"/>
        <end position="274"/>
    </location>
</feature>
<feature type="compositionally biased region" description="Low complexity" evidence="2">
    <location>
        <begin position="306"/>
        <end position="331"/>
    </location>
</feature>
<feature type="region of interest" description="Disordered" evidence="2">
    <location>
        <begin position="525"/>
        <end position="554"/>
    </location>
</feature>
<proteinExistence type="predicted"/>
<feature type="region of interest" description="Disordered" evidence="2">
    <location>
        <begin position="1"/>
        <end position="93"/>
    </location>
</feature>
<organism evidence="3 4">
    <name type="scientific">Mortierella hygrophila</name>
    <dbReference type="NCBI Taxonomy" id="979708"/>
    <lineage>
        <taxon>Eukaryota</taxon>
        <taxon>Fungi</taxon>
        <taxon>Fungi incertae sedis</taxon>
        <taxon>Mucoromycota</taxon>
        <taxon>Mortierellomycotina</taxon>
        <taxon>Mortierellomycetes</taxon>
        <taxon>Mortierellales</taxon>
        <taxon>Mortierellaceae</taxon>
        <taxon>Mortierella</taxon>
    </lineage>
</organism>
<evidence type="ECO:0000256" key="2">
    <source>
        <dbReference type="SAM" id="MobiDB-lite"/>
    </source>
</evidence>
<feature type="compositionally biased region" description="Low complexity" evidence="2">
    <location>
        <begin position="257"/>
        <end position="266"/>
    </location>
</feature>
<keyword evidence="1" id="KW-0175">Coiled coil</keyword>
<dbReference type="Proteomes" id="UP000723463">
    <property type="component" value="Unassembled WGS sequence"/>
</dbReference>
<feature type="compositionally biased region" description="Basic and acidic residues" evidence="2">
    <location>
        <begin position="19"/>
        <end position="28"/>
    </location>
</feature>
<accession>A0A9P6JX76</accession>
<feature type="compositionally biased region" description="Basic and acidic residues" evidence="2">
    <location>
        <begin position="210"/>
        <end position="224"/>
    </location>
</feature>
<dbReference type="AlphaFoldDB" id="A0A9P6JX76"/>
<evidence type="ECO:0000313" key="4">
    <source>
        <dbReference type="Proteomes" id="UP000723463"/>
    </source>
</evidence>
<feature type="compositionally biased region" description="Acidic residues" evidence="2">
    <location>
        <begin position="61"/>
        <end position="86"/>
    </location>
</feature>
<comment type="caution">
    <text evidence="3">The sequence shown here is derived from an EMBL/GenBank/DDBJ whole genome shotgun (WGS) entry which is preliminary data.</text>
</comment>
<protein>
    <submittedName>
        <fullName evidence="3">Uncharacterized protein</fullName>
    </submittedName>
</protein>
<sequence>MPPKKRTADGATATSGQTEKYKKFREQFEDPPNADALMNYQLRTAAHDAEMAEAAAPTQGDDGDTEDEAAGDGDNIDSDPGTEEEAQGGGRRFRGLSFKKKGVNQKNVFLAVRYLNGRIPELLQGDVVEFSTSKNGRCFKMLARELSESEPTLRGVTGSALQTMYMRIVKLSTELALVLTTETGGRWTSTRLSDLAEELAALDDTYNTMKKKETQQKQDDRQRQAAEVAAMNEDAVGSVMMTGAEYRARQRAKENQRQQQQQQQTRSGHVEEDHTEPLVLSNLILPLSATGSSLSVPTPSITHVQSAVVRPSTSRSTSSTTAPRQPASPVLVRHNSATASNYSSTSASGFGTTSFQLTYHQLNNNYSELQRVVLTTVEKLKERMDVMESSIHTQGNNTRILLDSLHQRLLHGEKAIGKLDEVVGGLQKDVRATTSAVDTVQGTVKLLRTDFSGNSTSSNNRIDTIQSHLTDLRETLSSQKRRLDEVLNDMDDIKRSRLSSHPPAPMGNNMSHCYDFAHSSSNNSNFSQFSHSHSSSSNSSAIPINHNSSDSNGMFVAWQPTETKYGYKQKDRKQ</sequence>
<gene>
    <name evidence="3" type="ORF">EC957_011153</name>
</gene>
<feature type="compositionally biased region" description="Low complexity" evidence="2">
    <location>
        <begin position="525"/>
        <end position="549"/>
    </location>
</feature>
<evidence type="ECO:0000256" key="1">
    <source>
        <dbReference type="SAM" id="Coils"/>
    </source>
</evidence>
<dbReference type="EMBL" id="JAAAXW010000750">
    <property type="protein sequence ID" value="KAF9536393.1"/>
    <property type="molecule type" value="Genomic_DNA"/>
</dbReference>
<feature type="coiled-coil region" evidence="1">
    <location>
        <begin position="469"/>
        <end position="496"/>
    </location>
</feature>
<feature type="compositionally biased region" description="Basic and acidic residues" evidence="2">
    <location>
        <begin position="246"/>
        <end position="256"/>
    </location>
</feature>
<feature type="region of interest" description="Disordered" evidence="2">
    <location>
        <begin position="303"/>
        <end position="331"/>
    </location>
</feature>